<accession>A0ABW3UHV7</accession>
<dbReference type="InterPro" id="IPR050490">
    <property type="entry name" value="Bact_solute-bd_prot1"/>
</dbReference>
<dbReference type="RefSeq" id="WP_345591479.1">
    <property type="nucleotide sequence ID" value="NZ_BAABJG010000027.1"/>
</dbReference>
<dbReference type="SUPFAM" id="SSF53850">
    <property type="entry name" value="Periplasmic binding protein-like II"/>
    <property type="match status" value="1"/>
</dbReference>
<evidence type="ECO:0000256" key="1">
    <source>
        <dbReference type="SAM" id="SignalP"/>
    </source>
</evidence>
<gene>
    <name evidence="2" type="ORF">ACFQ4B_03080</name>
</gene>
<evidence type="ECO:0000313" key="3">
    <source>
        <dbReference type="Proteomes" id="UP001597180"/>
    </source>
</evidence>
<reference evidence="3" key="1">
    <citation type="journal article" date="2019" name="Int. J. Syst. Evol. Microbiol.">
        <title>The Global Catalogue of Microorganisms (GCM) 10K type strain sequencing project: providing services to taxonomists for standard genome sequencing and annotation.</title>
        <authorList>
            <consortium name="The Broad Institute Genomics Platform"/>
            <consortium name="The Broad Institute Genome Sequencing Center for Infectious Disease"/>
            <person name="Wu L."/>
            <person name="Ma J."/>
        </authorList>
    </citation>
    <scope>NUCLEOTIDE SEQUENCE [LARGE SCALE GENOMIC DNA]</scope>
    <source>
        <strain evidence="3">CCUG 53270</strain>
    </source>
</reference>
<dbReference type="PANTHER" id="PTHR43649:SF12">
    <property type="entry name" value="DIACETYLCHITOBIOSE BINDING PROTEIN DASA"/>
    <property type="match status" value="1"/>
</dbReference>
<sequence length="441" mass="49346">MKKQLLIGFTCMTLAAATGCQAGSGGGAASKEKPKSKDGRTVVTLSLMGSDWYFDEMEKLFEQKHPDIDLQIQVYKQGEAEWAEGDFEKYVKTTNSAILSGAGADIFDLSSLPVSKYVDKKILLDMNGMLDKLNKSDLHMNILDALKINGGLYTIPTSFYAGVFVGNGDMLDKTIKVDDKSWTWEQFEEVSRKFMQQSNGKGDRYALANYAPEHFLNILVENNSTDFIDPATRKAKFDSPLFVQNMKRIKKLYDDRIMTANKAQIGNQLFYSTYLLSPLDVAETAYRFYPNPKLLQRPHPQGHKDGSTFLVRNQLGIRAHSAVKEEAQQFIAFLLSEEAQSLPNREGFSMLKSVNDKQIGDVQKQSAGGSYKLPSGESVKTSEKPFVELKQLINSANRFAKTDNKVLDIITEESQSFFSGQKTAEDAAKLIQNRATTYLNE</sequence>
<dbReference type="InterPro" id="IPR006059">
    <property type="entry name" value="SBP"/>
</dbReference>
<dbReference type="Pfam" id="PF01547">
    <property type="entry name" value="SBP_bac_1"/>
    <property type="match status" value="1"/>
</dbReference>
<dbReference type="Gene3D" id="3.40.190.10">
    <property type="entry name" value="Periplasmic binding protein-like II"/>
    <property type="match status" value="1"/>
</dbReference>
<feature type="chain" id="PRO_5045418814" evidence="1">
    <location>
        <begin position="23"/>
        <end position="441"/>
    </location>
</feature>
<comment type="caution">
    <text evidence="2">The sequence shown here is derived from an EMBL/GenBank/DDBJ whole genome shotgun (WGS) entry which is preliminary data.</text>
</comment>
<proteinExistence type="predicted"/>
<protein>
    <submittedName>
        <fullName evidence="2">ABC transporter substrate-binding protein</fullName>
    </submittedName>
</protein>
<organism evidence="2 3">
    <name type="scientific">Paenibacillus vulneris</name>
    <dbReference type="NCBI Taxonomy" id="1133364"/>
    <lineage>
        <taxon>Bacteria</taxon>
        <taxon>Bacillati</taxon>
        <taxon>Bacillota</taxon>
        <taxon>Bacilli</taxon>
        <taxon>Bacillales</taxon>
        <taxon>Paenibacillaceae</taxon>
        <taxon>Paenibacillus</taxon>
    </lineage>
</organism>
<name>A0ABW3UHV7_9BACL</name>
<keyword evidence="1" id="KW-0732">Signal</keyword>
<keyword evidence="3" id="KW-1185">Reference proteome</keyword>
<dbReference type="Proteomes" id="UP001597180">
    <property type="component" value="Unassembled WGS sequence"/>
</dbReference>
<dbReference type="PANTHER" id="PTHR43649">
    <property type="entry name" value="ARABINOSE-BINDING PROTEIN-RELATED"/>
    <property type="match status" value="1"/>
</dbReference>
<dbReference type="EMBL" id="JBHTLU010000007">
    <property type="protein sequence ID" value="MFD1219094.1"/>
    <property type="molecule type" value="Genomic_DNA"/>
</dbReference>
<feature type="signal peptide" evidence="1">
    <location>
        <begin position="1"/>
        <end position="22"/>
    </location>
</feature>
<evidence type="ECO:0000313" key="2">
    <source>
        <dbReference type="EMBL" id="MFD1219094.1"/>
    </source>
</evidence>
<dbReference type="PROSITE" id="PS51257">
    <property type="entry name" value="PROKAR_LIPOPROTEIN"/>
    <property type="match status" value="1"/>
</dbReference>